<feature type="transmembrane region" description="Helical" evidence="7">
    <location>
        <begin position="687"/>
        <end position="709"/>
    </location>
</feature>
<organism evidence="8">
    <name type="scientific">Salvia splendens</name>
    <name type="common">Scarlet sage</name>
    <dbReference type="NCBI Taxonomy" id="180675"/>
    <lineage>
        <taxon>Eukaryota</taxon>
        <taxon>Viridiplantae</taxon>
        <taxon>Streptophyta</taxon>
        <taxon>Embryophyta</taxon>
        <taxon>Tracheophyta</taxon>
        <taxon>Spermatophyta</taxon>
        <taxon>Magnoliopsida</taxon>
        <taxon>eudicotyledons</taxon>
        <taxon>Gunneridae</taxon>
        <taxon>Pentapetalae</taxon>
        <taxon>asterids</taxon>
        <taxon>lamiids</taxon>
        <taxon>Lamiales</taxon>
        <taxon>Lamiaceae</taxon>
        <taxon>Nepetoideae</taxon>
        <taxon>Mentheae</taxon>
        <taxon>Salviinae</taxon>
        <taxon>Salvia</taxon>
        <taxon>Salvia subgen. Calosphace</taxon>
        <taxon>core Calosphace</taxon>
    </lineage>
</organism>
<evidence type="ECO:0000256" key="1">
    <source>
        <dbReference type="ARBA" id="ARBA00004141"/>
    </source>
</evidence>
<keyword evidence="4 7" id="KW-1133">Transmembrane helix</keyword>
<feature type="transmembrane region" description="Helical" evidence="7">
    <location>
        <begin position="609"/>
        <end position="628"/>
    </location>
</feature>
<keyword evidence="9" id="KW-1185">Reference proteome</keyword>
<feature type="transmembrane region" description="Helical" evidence="7">
    <location>
        <begin position="240"/>
        <end position="259"/>
    </location>
</feature>
<evidence type="ECO:0000256" key="2">
    <source>
        <dbReference type="ARBA" id="ARBA00005982"/>
    </source>
</evidence>
<dbReference type="InterPro" id="IPR036259">
    <property type="entry name" value="MFS_trans_sf"/>
</dbReference>
<dbReference type="Pfam" id="PF00854">
    <property type="entry name" value="PTR2"/>
    <property type="match status" value="1"/>
</dbReference>
<protein>
    <recommendedName>
        <fullName evidence="10">Solute carrier family 15 (Peptide/histidine transporter), member 3/4</fullName>
    </recommendedName>
</protein>
<evidence type="ECO:0000256" key="6">
    <source>
        <dbReference type="ARBA" id="ARBA00044504"/>
    </source>
</evidence>
<dbReference type="Gene3D" id="1.20.1250.20">
    <property type="entry name" value="MFS general substrate transporter like domains"/>
    <property type="match status" value="1"/>
</dbReference>
<feature type="transmembrane region" description="Helical" evidence="7">
    <location>
        <begin position="494"/>
        <end position="514"/>
    </location>
</feature>
<dbReference type="PANTHER" id="PTHR11654">
    <property type="entry name" value="OLIGOPEPTIDE TRANSPORTER-RELATED"/>
    <property type="match status" value="1"/>
</dbReference>
<feature type="transmembrane region" description="Helical" evidence="7">
    <location>
        <begin position="349"/>
        <end position="372"/>
    </location>
</feature>
<evidence type="ECO:0000256" key="5">
    <source>
        <dbReference type="ARBA" id="ARBA00023136"/>
    </source>
</evidence>
<comment type="caution">
    <text evidence="8">The sequence shown here is derived from an EMBL/GenBank/DDBJ whole genome shotgun (WGS) entry which is preliminary data.</text>
</comment>
<keyword evidence="5 7" id="KW-0472">Membrane</keyword>
<dbReference type="GO" id="GO:0016020">
    <property type="term" value="C:membrane"/>
    <property type="evidence" value="ECO:0007669"/>
    <property type="project" value="UniProtKB-SubCell"/>
</dbReference>
<feature type="transmembrane region" description="Helical" evidence="7">
    <location>
        <begin position="569"/>
        <end position="589"/>
    </location>
</feature>
<comment type="similarity">
    <text evidence="6">Belongs to the major facilitator superfamily. Phosphate:H(+) symporter (TC 2.A.1.9) family.</text>
</comment>
<evidence type="ECO:0000256" key="3">
    <source>
        <dbReference type="ARBA" id="ARBA00022692"/>
    </source>
</evidence>
<evidence type="ECO:0000313" key="9">
    <source>
        <dbReference type="Proteomes" id="UP000298416"/>
    </source>
</evidence>
<dbReference type="EMBL" id="PNBA02000008">
    <property type="protein sequence ID" value="KAG6415431.1"/>
    <property type="molecule type" value="Genomic_DNA"/>
</dbReference>
<dbReference type="GO" id="GO:0022857">
    <property type="term" value="F:transmembrane transporter activity"/>
    <property type="evidence" value="ECO:0007669"/>
    <property type="project" value="InterPro"/>
</dbReference>
<feature type="transmembrane region" description="Helical" evidence="7">
    <location>
        <begin position="266"/>
        <end position="289"/>
    </location>
</feature>
<accession>A0A8X8XK03</accession>
<evidence type="ECO:0000256" key="7">
    <source>
        <dbReference type="SAM" id="Phobius"/>
    </source>
</evidence>
<reference evidence="8" key="2">
    <citation type="submission" date="2020-08" db="EMBL/GenBank/DDBJ databases">
        <title>Plant Genome Project.</title>
        <authorList>
            <person name="Zhang R.-G."/>
        </authorList>
    </citation>
    <scope>NUCLEOTIDE SEQUENCE</scope>
    <source>
        <strain evidence="8">Huo1</strain>
        <tissue evidence="8">Leaf</tissue>
    </source>
</reference>
<keyword evidence="3 7" id="KW-0812">Transmembrane</keyword>
<dbReference type="AlphaFoldDB" id="A0A8X8XK03"/>
<sequence>MEGWPIPARQVARGCGCGESVVEGRPPQRAFPGVAGHAPGGWSDVVLPQRGVDISTQSTLICDCSGYASAGELGREEYVKTLNKDLTIGLSYYIEVNDLLQGVQLGDKGSAGAWFEVELGLGRDWIGGLDVAALERKSSLLRWFIKASHSWEDPTTFVLSSGGSTFNIEKTLKIKSNNLEWELMESEAPSLLRRARGGWITFPFFIATGGLLALSSGLSVNLITFLKDEFHFEDASAAKITNYVNGTLAFIPIFAAIIADSFAGCFSVICFSSFISLLGVVLLLLSATVSHLRPPSCEKGSIFCKHPTPLQAGLLYLSLALLSVGDGGTRFTLASMGADQLDTTKHQGIFFNWYLFTLYVANFVSVTVMVYVEEHLGWGWGFTIFTMANLIGLVVFLCGTKFYRFVKPTGSPFKSLACVIVAAIKKRKMSLSPQTGDYHHDGDGFNSPTPFFKFLNSAAVKSEEESSSKIVNPWKLCTVQQVEDLKRLIKIVPIWISGLILCIPIAVLMSFMIIQGKTMDNRLNSHFKIPVASIHLCSLIGTCVTIPLLDRLVFPLWVKLAPARPPTHLQRIGIGHIITIVSNIVAALVEAKRLREARSRDLRVVPMSLLWLAPQLAIVGVSEGFHFAGQVAFCYQEFPASFKTTATAVVALTVAGGYYSSNLVIDIVQSATEWLPNNINNGRLDNVYWLCSGIGALNLVFYLVCASSYKYHKS</sequence>
<comment type="subcellular location">
    <subcellularLocation>
        <location evidence="1">Membrane</location>
        <topology evidence="1">Multi-pass membrane protein</topology>
    </subcellularLocation>
</comment>
<dbReference type="InterPro" id="IPR000109">
    <property type="entry name" value="POT_fam"/>
</dbReference>
<evidence type="ECO:0000313" key="8">
    <source>
        <dbReference type="EMBL" id="KAG6415431.1"/>
    </source>
</evidence>
<dbReference type="Proteomes" id="UP000298416">
    <property type="component" value="Unassembled WGS sequence"/>
</dbReference>
<dbReference type="SUPFAM" id="SSF103473">
    <property type="entry name" value="MFS general substrate transporter"/>
    <property type="match status" value="1"/>
</dbReference>
<feature type="transmembrane region" description="Helical" evidence="7">
    <location>
        <begin position="378"/>
        <end position="398"/>
    </location>
</feature>
<feature type="transmembrane region" description="Helical" evidence="7">
    <location>
        <begin position="199"/>
        <end position="220"/>
    </location>
</feature>
<proteinExistence type="inferred from homology"/>
<evidence type="ECO:0000256" key="4">
    <source>
        <dbReference type="ARBA" id="ARBA00022989"/>
    </source>
</evidence>
<evidence type="ECO:0008006" key="10">
    <source>
        <dbReference type="Google" id="ProtNLM"/>
    </source>
</evidence>
<gene>
    <name evidence="8" type="ORF">SASPL_122842</name>
</gene>
<reference evidence="8" key="1">
    <citation type="submission" date="2018-01" db="EMBL/GenBank/DDBJ databases">
        <authorList>
            <person name="Mao J.F."/>
        </authorList>
    </citation>
    <scope>NUCLEOTIDE SEQUENCE</scope>
    <source>
        <strain evidence="8">Huo1</strain>
        <tissue evidence="8">Leaf</tissue>
    </source>
</reference>
<comment type="similarity">
    <text evidence="2">Belongs to the major facilitator superfamily. Proton-dependent oligopeptide transporter (POT/PTR) (TC 2.A.17) family.</text>
</comment>
<name>A0A8X8XK03_SALSN</name>